<proteinExistence type="predicted"/>
<keyword evidence="2" id="KW-1133">Transmembrane helix</keyword>
<dbReference type="EMBL" id="DS999644">
    <property type="protein sequence ID" value="EFE78632.2"/>
    <property type="molecule type" value="Genomic_DNA"/>
</dbReference>
<evidence type="ECO:0000313" key="4">
    <source>
        <dbReference type="Proteomes" id="UP000003986"/>
    </source>
</evidence>
<keyword evidence="2" id="KW-0812">Transmembrane</keyword>
<evidence type="ECO:0000256" key="2">
    <source>
        <dbReference type="SAM" id="Phobius"/>
    </source>
</evidence>
<sequence>MSTKLRSRTAGKGSERRGSYQSRTLRYFRRGGRDRWPTRRARGGREARAMKKIVETIGFLVFIQGVGGLLYEWTGWFRFWALVRRIDFLGDRPLFVNIVLIVAGAAVMIAADSLKT</sequence>
<dbReference type="AlphaFoldDB" id="D6ACU0"/>
<protein>
    <submittedName>
        <fullName evidence="3">Predicted protein</fullName>
    </submittedName>
</protein>
<reference evidence="4" key="1">
    <citation type="submission" date="2008-10" db="EMBL/GenBank/DDBJ databases">
        <authorList>
            <person name="Molnar K."/>
        </authorList>
    </citation>
    <scope>NUCLEOTIDE SEQUENCE [LARGE SCALE GENOMIC DNA]</scope>
    <source>
        <strain evidence="4">NRRL 15998</strain>
    </source>
</reference>
<name>D6ACU0_STRFL</name>
<evidence type="ECO:0000256" key="1">
    <source>
        <dbReference type="SAM" id="MobiDB-lite"/>
    </source>
</evidence>
<organism evidence="3 4">
    <name type="scientific">Streptomyces filamentosus NRRL 15998</name>
    <dbReference type="NCBI Taxonomy" id="457431"/>
    <lineage>
        <taxon>Bacteria</taxon>
        <taxon>Bacillati</taxon>
        <taxon>Actinomycetota</taxon>
        <taxon>Actinomycetes</taxon>
        <taxon>Kitasatosporales</taxon>
        <taxon>Streptomycetaceae</taxon>
        <taxon>Streptomyces</taxon>
    </lineage>
</organism>
<accession>D6ACU0</accession>
<dbReference type="Proteomes" id="UP000003986">
    <property type="component" value="Unassembled WGS sequence"/>
</dbReference>
<evidence type="ECO:0000313" key="3">
    <source>
        <dbReference type="EMBL" id="EFE78632.2"/>
    </source>
</evidence>
<keyword evidence="2" id="KW-0472">Membrane</keyword>
<gene>
    <name evidence="3" type="ORF">SSGG_05998</name>
</gene>
<reference evidence="4" key="2">
    <citation type="submission" date="2008-12" db="EMBL/GenBank/DDBJ databases">
        <title>Annotation of Streptomyces roseosporus strain NRRL 15998.</title>
        <authorList>
            <consortium name="The Broad Institute Genome Sequencing Platform"/>
            <consortium name="Broad Institute Microbial Sequencing Center"/>
            <person name="Fischbach M."/>
            <person name="Ward D."/>
            <person name="Young S."/>
            <person name="Kodira C.D."/>
            <person name="Zeng Q."/>
            <person name="Koehrsen M."/>
            <person name="Godfrey P."/>
            <person name="Alvarado L."/>
            <person name="Berlin A.M."/>
            <person name="Borenstein D."/>
            <person name="Chen Z."/>
            <person name="Engels R."/>
            <person name="Freedman E."/>
            <person name="Gellesch M."/>
            <person name="Goldberg J."/>
            <person name="Griggs A."/>
            <person name="Gujja S."/>
            <person name="Heiman D.I."/>
            <person name="Hepburn T.A."/>
            <person name="Howarth C."/>
            <person name="Jen D."/>
            <person name="Larson L."/>
            <person name="Lewis B."/>
            <person name="Mehta T."/>
            <person name="Park D."/>
            <person name="Pearson M."/>
            <person name="Roberts A."/>
            <person name="Saif S."/>
            <person name="Shea T.D."/>
            <person name="Shenoy N."/>
            <person name="Sisk P."/>
            <person name="Stolte C."/>
            <person name="Sykes S.N."/>
            <person name="Walk T."/>
            <person name="White J."/>
            <person name="Yandava C."/>
            <person name="Straight P."/>
            <person name="Clardy J."/>
            <person name="Hung D."/>
            <person name="Kolter R."/>
            <person name="Mekalanos J."/>
            <person name="Walker S."/>
            <person name="Walsh C.T."/>
            <person name="Wieland B.L.C."/>
            <person name="Ilzarbe M."/>
            <person name="Galagan J."/>
            <person name="Nusbaum C."/>
            <person name="Birren B."/>
        </authorList>
    </citation>
    <scope>NUCLEOTIDE SEQUENCE [LARGE SCALE GENOMIC DNA]</scope>
    <source>
        <strain evidence="4">NRRL 15998</strain>
    </source>
</reference>
<feature type="transmembrane region" description="Helical" evidence="2">
    <location>
        <begin position="94"/>
        <end position="114"/>
    </location>
</feature>
<feature type="transmembrane region" description="Helical" evidence="2">
    <location>
        <begin position="53"/>
        <end position="74"/>
    </location>
</feature>
<feature type="region of interest" description="Disordered" evidence="1">
    <location>
        <begin position="1"/>
        <end position="21"/>
    </location>
</feature>